<dbReference type="AlphaFoldDB" id="A0A2P2J5P8"/>
<reference evidence="1" key="1">
    <citation type="submission" date="2018-02" db="EMBL/GenBank/DDBJ databases">
        <title>Rhizophora mucronata_Transcriptome.</title>
        <authorList>
            <person name="Meera S.P."/>
            <person name="Sreeshan A."/>
            <person name="Augustine A."/>
        </authorList>
    </citation>
    <scope>NUCLEOTIDE SEQUENCE</scope>
    <source>
        <tissue evidence="1">Leaf</tissue>
    </source>
</reference>
<name>A0A2P2J5P8_RHIMU</name>
<dbReference type="EMBL" id="GGEC01008345">
    <property type="protein sequence ID" value="MBW88828.1"/>
    <property type="molecule type" value="Transcribed_RNA"/>
</dbReference>
<protein>
    <submittedName>
        <fullName evidence="1">Uncharacterized protein</fullName>
    </submittedName>
</protein>
<organism evidence="1">
    <name type="scientific">Rhizophora mucronata</name>
    <name type="common">Asiatic mangrove</name>
    <dbReference type="NCBI Taxonomy" id="61149"/>
    <lineage>
        <taxon>Eukaryota</taxon>
        <taxon>Viridiplantae</taxon>
        <taxon>Streptophyta</taxon>
        <taxon>Embryophyta</taxon>
        <taxon>Tracheophyta</taxon>
        <taxon>Spermatophyta</taxon>
        <taxon>Magnoliopsida</taxon>
        <taxon>eudicotyledons</taxon>
        <taxon>Gunneridae</taxon>
        <taxon>Pentapetalae</taxon>
        <taxon>rosids</taxon>
        <taxon>fabids</taxon>
        <taxon>Malpighiales</taxon>
        <taxon>Rhizophoraceae</taxon>
        <taxon>Rhizophora</taxon>
    </lineage>
</organism>
<sequence length="46" mass="4798">MSQLEAAAEGTREAKAAAQNLRSAATVKLLLVPQAPSHLIAEPVMI</sequence>
<evidence type="ECO:0000313" key="1">
    <source>
        <dbReference type="EMBL" id="MBW88828.1"/>
    </source>
</evidence>
<proteinExistence type="predicted"/>
<accession>A0A2P2J5P8</accession>